<evidence type="ECO:0000313" key="3">
    <source>
        <dbReference type="Proteomes" id="UP001217089"/>
    </source>
</evidence>
<proteinExistence type="predicted"/>
<accession>A0ABQ9FGA2</accession>
<name>A0ABQ9FGA2_TEGGR</name>
<sequence>MKTNYLNENYMNTTAFSDLFISNQLKIKLTKKSKSQKKSLKGETKEKMPERHQCTKEEKAALTRQFCKHLNL</sequence>
<keyword evidence="3" id="KW-1185">Reference proteome</keyword>
<dbReference type="Proteomes" id="UP001217089">
    <property type="component" value="Unassembled WGS sequence"/>
</dbReference>
<reference evidence="2 3" key="1">
    <citation type="submission" date="2022-12" db="EMBL/GenBank/DDBJ databases">
        <title>Chromosome-level genome of Tegillarca granosa.</title>
        <authorList>
            <person name="Kim J."/>
        </authorList>
    </citation>
    <scope>NUCLEOTIDE SEQUENCE [LARGE SCALE GENOMIC DNA]</scope>
    <source>
        <strain evidence="2">Teg-2019</strain>
        <tissue evidence="2">Adductor muscle</tissue>
    </source>
</reference>
<feature type="compositionally biased region" description="Basic and acidic residues" evidence="1">
    <location>
        <begin position="40"/>
        <end position="55"/>
    </location>
</feature>
<organism evidence="2 3">
    <name type="scientific">Tegillarca granosa</name>
    <name type="common">Malaysian cockle</name>
    <name type="synonym">Anadara granosa</name>
    <dbReference type="NCBI Taxonomy" id="220873"/>
    <lineage>
        <taxon>Eukaryota</taxon>
        <taxon>Metazoa</taxon>
        <taxon>Spiralia</taxon>
        <taxon>Lophotrochozoa</taxon>
        <taxon>Mollusca</taxon>
        <taxon>Bivalvia</taxon>
        <taxon>Autobranchia</taxon>
        <taxon>Pteriomorphia</taxon>
        <taxon>Arcoida</taxon>
        <taxon>Arcoidea</taxon>
        <taxon>Arcidae</taxon>
        <taxon>Tegillarca</taxon>
    </lineage>
</organism>
<evidence type="ECO:0000256" key="1">
    <source>
        <dbReference type="SAM" id="MobiDB-lite"/>
    </source>
</evidence>
<protein>
    <submittedName>
        <fullName evidence="2">Uncharacterized protein</fullName>
    </submittedName>
</protein>
<gene>
    <name evidence="2" type="ORF">KUTeg_006338</name>
</gene>
<feature type="region of interest" description="Disordered" evidence="1">
    <location>
        <begin position="32"/>
        <end position="55"/>
    </location>
</feature>
<evidence type="ECO:0000313" key="2">
    <source>
        <dbReference type="EMBL" id="KAJ8316324.1"/>
    </source>
</evidence>
<dbReference type="EMBL" id="JARBDR010000328">
    <property type="protein sequence ID" value="KAJ8316324.1"/>
    <property type="molecule type" value="Genomic_DNA"/>
</dbReference>
<comment type="caution">
    <text evidence="2">The sequence shown here is derived from an EMBL/GenBank/DDBJ whole genome shotgun (WGS) entry which is preliminary data.</text>
</comment>